<dbReference type="EMBL" id="NRSG01000827">
    <property type="protein sequence ID" value="MBK1662861.1"/>
    <property type="molecule type" value="Genomic_DNA"/>
</dbReference>
<keyword evidence="2" id="KW-1185">Reference proteome</keyword>
<dbReference type="InterPro" id="IPR028082">
    <property type="entry name" value="Peripla_BP_I"/>
</dbReference>
<dbReference type="SUPFAM" id="SSF53822">
    <property type="entry name" value="Periplasmic binding protein-like I"/>
    <property type="match status" value="1"/>
</dbReference>
<feature type="non-terminal residue" evidence="1">
    <location>
        <position position="212"/>
    </location>
</feature>
<evidence type="ECO:0000313" key="2">
    <source>
        <dbReference type="Proteomes" id="UP000697995"/>
    </source>
</evidence>
<sequence length="212" mass="21522">PIAWPALARATPDRPAYDEAGLLRAVAQGLAPGGRVLDSAMPRYALTLEDGQALVAWLRALEARQVPGVSEDRIRLGLLLPPGGRGEAFAAAFAAALEAAAPIGVFGRRVERVTVPEGDPAEAVRALEAAGVLALVSGLPEEAQDAALAAAAAARIPMLAVRAGTVPGAHALLPGAVEEGTALLRVLPDPGRAAILAADAAEARLAARIAER</sequence>
<proteinExistence type="predicted"/>
<dbReference type="Gene3D" id="3.40.50.2300">
    <property type="match status" value="1"/>
</dbReference>
<dbReference type="RefSeq" id="WP_200307044.1">
    <property type="nucleotide sequence ID" value="NZ_NRSG01000827.1"/>
</dbReference>
<gene>
    <name evidence="1" type="ORF">CKO45_32365</name>
</gene>
<feature type="non-terminal residue" evidence="1">
    <location>
        <position position="1"/>
    </location>
</feature>
<comment type="caution">
    <text evidence="1">The sequence shown here is derived from an EMBL/GenBank/DDBJ whole genome shotgun (WGS) entry which is preliminary data.</text>
</comment>
<evidence type="ECO:0000313" key="1">
    <source>
        <dbReference type="EMBL" id="MBK1662861.1"/>
    </source>
</evidence>
<reference evidence="1 2" key="1">
    <citation type="journal article" date="2020" name="Microorganisms">
        <title>Osmotic Adaptation and Compatible Solute Biosynthesis of Phototrophic Bacteria as Revealed from Genome Analyses.</title>
        <authorList>
            <person name="Imhoff J.F."/>
            <person name="Rahn T."/>
            <person name="Kunzel S."/>
            <person name="Keller A."/>
            <person name="Neulinger S.C."/>
        </authorList>
    </citation>
    <scope>NUCLEOTIDE SEQUENCE [LARGE SCALE GENOMIC DNA]</scope>
    <source>
        <strain evidence="1 2">DSM 15382</strain>
    </source>
</reference>
<accession>A0ABS1D7J1</accession>
<name>A0ABS1D7J1_9PROT</name>
<dbReference type="Proteomes" id="UP000697995">
    <property type="component" value="Unassembled WGS sequence"/>
</dbReference>
<organism evidence="1 2">
    <name type="scientific">Paracraurococcus ruber</name>
    <dbReference type="NCBI Taxonomy" id="77675"/>
    <lineage>
        <taxon>Bacteria</taxon>
        <taxon>Pseudomonadati</taxon>
        <taxon>Pseudomonadota</taxon>
        <taxon>Alphaproteobacteria</taxon>
        <taxon>Acetobacterales</taxon>
        <taxon>Roseomonadaceae</taxon>
        <taxon>Paracraurococcus</taxon>
    </lineage>
</organism>
<protein>
    <submittedName>
        <fullName evidence="1">Uncharacterized protein</fullName>
    </submittedName>
</protein>